<dbReference type="RefSeq" id="WP_266123587.1">
    <property type="nucleotide sequence ID" value="NZ_JAJHNU010000004.1"/>
</dbReference>
<proteinExistence type="inferred from homology"/>
<gene>
    <name evidence="2" type="ORF">LMS43_12890</name>
</gene>
<evidence type="ECO:0000313" key="2">
    <source>
        <dbReference type="EMBL" id="MDN4122184.1"/>
    </source>
</evidence>
<accession>A0ABT8ELM8</accession>
<dbReference type="SUPFAM" id="SSF102110">
    <property type="entry name" value="(2r)-phospho-3-sulfolactate synthase ComA"/>
    <property type="match status" value="1"/>
</dbReference>
<comment type="caution">
    <text evidence="2">The sequence shown here is derived from an EMBL/GenBank/DDBJ whole genome shotgun (WGS) entry which is preliminary data.</text>
</comment>
<dbReference type="InterPro" id="IPR036112">
    <property type="entry name" value="ComA_synth_sf"/>
</dbReference>
<sequence length="258" mass="28972">MKELSLPNREPKPRRRGLTSVIDWGPDTFGWGGSASGIRAALECAADYIDFAKIYAPNLLLIPEQTMRGAIGCYRDFGVSVYAGGIIFEYAHRKGQIDDLISLLQRLGLDALEISENCVFMRRDERLRVIEKFQRAGFQVIYEYGAKDPQQAMELDELNALVADLSSLGIDYFTLEQSELDLLAASRPEAMQELMACSWFERVLIEADPYQFPRQHAEMLSLFGTEVNLANVTLGQALRLEGLRRGMGRAVGYSAFNE</sequence>
<reference evidence="2" key="1">
    <citation type="submission" date="2021-11" db="EMBL/GenBank/DDBJ databases">
        <title>Draft genome sequence of Alcaligenes endophyticus type strain CCUG 75668T.</title>
        <authorList>
            <person name="Salva-Serra F."/>
            <person name="Duran R.E."/>
            <person name="Seeger M."/>
            <person name="Moore E.R.B."/>
            <person name="Jaen-Luchoro D."/>
        </authorList>
    </citation>
    <scope>NUCLEOTIDE SEQUENCE</scope>
    <source>
        <strain evidence="2">CCUG 75668</strain>
    </source>
</reference>
<dbReference type="EMBL" id="JAJHNU010000004">
    <property type="protein sequence ID" value="MDN4122184.1"/>
    <property type="molecule type" value="Genomic_DNA"/>
</dbReference>
<dbReference type="Pfam" id="PF02679">
    <property type="entry name" value="ComA"/>
    <property type="match status" value="1"/>
</dbReference>
<organism evidence="2 3">
    <name type="scientific">Alcaligenes endophyticus</name>
    <dbReference type="NCBI Taxonomy" id="1929088"/>
    <lineage>
        <taxon>Bacteria</taxon>
        <taxon>Pseudomonadati</taxon>
        <taxon>Pseudomonadota</taxon>
        <taxon>Betaproteobacteria</taxon>
        <taxon>Burkholderiales</taxon>
        <taxon>Alcaligenaceae</taxon>
        <taxon>Alcaligenes</taxon>
    </lineage>
</organism>
<protein>
    <submittedName>
        <fullName evidence="2">Phosphosulfolactate synthase</fullName>
    </submittedName>
</protein>
<comment type="similarity">
    <text evidence="1">Belongs to the phosphosulfolactate synthase family.</text>
</comment>
<dbReference type="InterPro" id="IPR013785">
    <property type="entry name" value="Aldolase_TIM"/>
</dbReference>
<name>A0ABT8ELM8_9BURK</name>
<dbReference type="Gene3D" id="3.20.20.70">
    <property type="entry name" value="Aldolase class I"/>
    <property type="match status" value="1"/>
</dbReference>
<evidence type="ECO:0000313" key="3">
    <source>
        <dbReference type="Proteomes" id="UP001168613"/>
    </source>
</evidence>
<dbReference type="Proteomes" id="UP001168613">
    <property type="component" value="Unassembled WGS sequence"/>
</dbReference>
<dbReference type="InterPro" id="IPR003830">
    <property type="entry name" value="ComA_synth"/>
</dbReference>
<keyword evidence="3" id="KW-1185">Reference proteome</keyword>
<evidence type="ECO:0000256" key="1">
    <source>
        <dbReference type="ARBA" id="ARBA00010424"/>
    </source>
</evidence>